<sequence length="161" mass="17885">ISQCPWATPTARLAMDTHFKMCRAAEEITRLNVELRHFSTYLYNEDKYLLECEAQLHAVHPPLARQVACLRGVHRRFHNHHLERLHQVAKLPGFSGTLSRGESVKTAPGESASIPRARVPTSLVSMVQGAPLSGADFDDAEGNAEEEEGDDGAEEIEEEIL</sequence>
<dbReference type="OrthoDB" id="2676448at2759"/>
<evidence type="ECO:0000313" key="2">
    <source>
        <dbReference type="EMBL" id="KIJ59156.1"/>
    </source>
</evidence>
<feature type="compositionally biased region" description="Acidic residues" evidence="1">
    <location>
        <begin position="136"/>
        <end position="161"/>
    </location>
</feature>
<dbReference type="AlphaFoldDB" id="A0A0C9W865"/>
<name>A0A0C9W865_9AGAM</name>
<dbReference type="EMBL" id="KN839895">
    <property type="protein sequence ID" value="KIJ59156.1"/>
    <property type="molecule type" value="Genomic_DNA"/>
</dbReference>
<feature type="non-terminal residue" evidence="3">
    <location>
        <position position="1"/>
    </location>
</feature>
<reference evidence="3 4" key="1">
    <citation type="submission" date="2014-04" db="EMBL/GenBank/DDBJ databases">
        <title>Evolutionary Origins and Diversification of the Mycorrhizal Mutualists.</title>
        <authorList>
            <consortium name="DOE Joint Genome Institute"/>
            <consortium name="Mycorrhizal Genomics Consortium"/>
            <person name="Kohler A."/>
            <person name="Kuo A."/>
            <person name="Nagy L.G."/>
            <person name="Floudas D."/>
            <person name="Copeland A."/>
            <person name="Barry K.W."/>
            <person name="Cichocki N."/>
            <person name="Veneault-Fourrey C."/>
            <person name="LaButti K."/>
            <person name="Lindquist E.A."/>
            <person name="Lipzen A."/>
            <person name="Lundell T."/>
            <person name="Morin E."/>
            <person name="Murat C."/>
            <person name="Riley R."/>
            <person name="Ohm R."/>
            <person name="Sun H."/>
            <person name="Tunlid A."/>
            <person name="Henrissat B."/>
            <person name="Grigoriev I.V."/>
            <person name="Hibbett D.S."/>
            <person name="Martin F."/>
        </authorList>
    </citation>
    <scope>NUCLEOTIDE SEQUENCE [LARGE SCALE GENOMIC DNA]</scope>
    <source>
        <strain evidence="3 4">MD-312</strain>
    </source>
</reference>
<feature type="region of interest" description="Disordered" evidence="1">
    <location>
        <begin position="97"/>
        <end position="116"/>
    </location>
</feature>
<feature type="region of interest" description="Disordered" evidence="1">
    <location>
        <begin position="130"/>
        <end position="161"/>
    </location>
</feature>
<keyword evidence="4" id="KW-1185">Reference proteome</keyword>
<dbReference type="Proteomes" id="UP000053820">
    <property type="component" value="Unassembled WGS sequence"/>
</dbReference>
<protein>
    <submittedName>
        <fullName evidence="3">Uncharacterized protein</fullName>
    </submittedName>
</protein>
<evidence type="ECO:0000313" key="4">
    <source>
        <dbReference type="Proteomes" id="UP000053820"/>
    </source>
</evidence>
<evidence type="ECO:0000256" key="1">
    <source>
        <dbReference type="SAM" id="MobiDB-lite"/>
    </source>
</evidence>
<gene>
    <name evidence="2" type="ORF">HYDPIDRAFT_69833</name>
    <name evidence="3" type="ORF">HYDPIDRAFT_70430</name>
</gene>
<feature type="non-terminal residue" evidence="3">
    <location>
        <position position="161"/>
    </location>
</feature>
<proteinExistence type="predicted"/>
<accession>A0A0C9W865</accession>
<dbReference type="HOGENOM" id="CLU_1558971_0_0_1"/>
<evidence type="ECO:0000313" key="3">
    <source>
        <dbReference type="EMBL" id="KIJ59161.1"/>
    </source>
</evidence>
<dbReference type="EMBL" id="KN839895">
    <property type="protein sequence ID" value="KIJ59161.1"/>
    <property type="molecule type" value="Genomic_DNA"/>
</dbReference>
<organism evidence="3 4">
    <name type="scientific">Hydnomerulius pinastri MD-312</name>
    <dbReference type="NCBI Taxonomy" id="994086"/>
    <lineage>
        <taxon>Eukaryota</taxon>
        <taxon>Fungi</taxon>
        <taxon>Dikarya</taxon>
        <taxon>Basidiomycota</taxon>
        <taxon>Agaricomycotina</taxon>
        <taxon>Agaricomycetes</taxon>
        <taxon>Agaricomycetidae</taxon>
        <taxon>Boletales</taxon>
        <taxon>Boletales incertae sedis</taxon>
        <taxon>Leucogyrophana</taxon>
    </lineage>
</organism>